<feature type="non-terminal residue" evidence="2">
    <location>
        <position position="360"/>
    </location>
</feature>
<evidence type="ECO:0000313" key="3">
    <source>
        <dbReference type="Proteomes" id="UP000663836"/>
    </source>
</evidence>
<proteinExistence type="predicted"/>
<gene>
    <name evidence="2" type="ORF">JBS370_LOCUS38882</name>
</gene>
<protein>
    <submittedName>
        <fullName evidence="2">Uncharacterized protein</fullName>
    </submittedName>
</protein>
<sequence>KIQLKKKDHLIIKKLQIQYNSKLKDLINQLDENIKETKNKIKKLKFKGKHILFKIDIESLNSSYIISKNKINQLNLSSLNDIQSNTTTNSNHELLLNQDLSSLTNNYKSVLYNSKNKQYEPILLNQYFLELNNLKEHKKSLTEIKNKIYQINIDTFVNDSCLEYGNEELIYQKLSKFDKIIVFNNLATTKEFESFEINHFIKQNDLLIDQSIEYKNYLTNFFQNEPTYVKMVEEITYILIESKIPIERIKKSESFLSLLFNILKEDKISKQFQLIECTPIYHHSNESLIHPIEQLIYQFLESTDKSIELLARILQCFREIIEHDQEEILCKTKIVNFTQFLITYLIYIRIDFHQGYLLNI</sequence>
<keyword evidence="1" id="KW-0175">Coiled coil</keyword>
<dbReference type="EMBL" id="CAJOBD010023449">
    <property type="protein sequence ID" value="CAF4255683.1"/>
    <property type="molecule type" value="Genomic_DNA"/>
</dbReference>
<feature type="non-terminal residue" evidence="2">
    <location>
        <position position="1"/>
    </location>
</feature>
<accession>A0A820EYL3</accession>
<dbReference type="AlphaFoldDB" id="A0A820EYL3"/>
<dbReference type="Proteomes" id="UP000663836">
    <property type="component" value="Unassembled WGS sequence"/>
</dbReference>
<name>A0A820EYL3_9BILA</name>
<evidence type="ECO:0000256" key="1">
    <source>
        <dbReference type="SAM" id="Coils"/>
    </source>
</evidence>
<organism evidence="2 3">
    <name type="scientific">Rotaria sordida</name>
    <dbReference type="NCBI Taxonomy" id="392033"/>
    <lineage>
        <taxon>Eukaryota</taxon>
        <taxon>Metazoa</taxon>
        <taxon>Spiralia</taxon>
        <taxon>Gnathifera</taxon>
        <taxon>Rotifera</taxon>
        <taxon>Eurotatoria</taxon>
        <taxon>Bdelloidea</taxon>
        <taxon>Philodinida</taxon>
        <taxon>Philodinidae</taxon>
        <taxon>Rotaria</taxon>
    </lineage>
</organism>
<comment type="caution">
    <text evidence="2">The sequence shown here is derived from an EMBL/GenBank/DDBJ whole genome shotgun (WGS) entry which is preliminary data.</text>
</comment>
<reference evidence="2" key="1">
    <citation type="submission" date="2021-02" db="EMBL/GenBank/DDBJ databases">
        <authorList>
            <person name="Nowell W R."/>
        </authorList>
    </citation>
    <scope>NUCLEOTIDE SEQUENCE</scope>
</reference>
<feature type="coiled-coil region" evidence="1">
    <location>
        <begin position="20"/>
        <end position="47"/>
    </location>
</feature>
<evidence type="ECO:0000313" key="2">
    <source>
        <dbReference type="EMBL" id="CAF4255683.1"/>
    </source>
</evidence>